<feature type="compositionally biased region" description="Basic and acidic residues" evidence="2">
    <location>
        <begin position="302"/>
        <end position="318"/>
    </location>
</feature>
<dbReference type="Proteomes" id="UP000324022">
    <property type="component" value="Unassembled WGS sequence"/>
</dbReference>
<feature type="region of interest" description="Disordered" evidence="2">
    <location>
        <begin position="366"/>
        <end position="420"/>
    </location>
</feature>
<feature type="region of interest" description="Disordered" evidence="2">
    <location>
        <begin position="537"/>
        <end position="588"/>
    </location>
</feature>
<name>A0A5C3DXC5_9BASI</name>
<feature type="compositionally biased region" description="Polar residues" evidence="2">
    <location>
        <begin position="83"/>
        <end position="101"/>
    </location>
</feature>
<feature type="compositionally biased region" description="Polar residues" evidence="2">
    <location>
        <begin position="49"/>
        <end position="64"/>
    </location>
</feature>
<feature type="compositionally biased region" description="Basic and acidic residues" evidence="2">
    <location>
        <begin position="507"/>
        <end position="516"/>
    </location>
</feature>
<feature type="region of interest" description="Disordered" evidence="2">
    <location>
        <begin position="302"/>
        <end position="335"/>
    </location>
</feature>
<dbReference type="EMBL" id="OOIN01000005">
    <property type="protein sequence ID" value="SPO23114.1"/>
    <property type="molecule type" value="Genomic_DNA"/>
</dbReference>
<protein>
    <submittedName>
        <fullName evidence="3">Uncharacterized protein</fullName>
    </submittedName>
</protein>
<evidence type="ECO:0000313" key="4">
    <source>
        <dbReference type="Proteomes" id="UP000324022"/>
    </source>
</evidence>
<feature type="region of interest" description="Disordered" evidence="2">
    <location>
        <begin position="83"/>
        <end position="119"/>
    </location>
</feature>
<feature type="coiled-coil region" evidence="1">
    <location>
        <begin position="128"/>
        <end position="155"/>
    </location>
</feature>
<feature type="region of interest" description="Disordered" evidence="2">
    <location>
        <begin position="1"/>
        <end position="71"/>
    </location>
</feature>
<sequence>MAGRTKRKGKRASQTMGGAGKRRRPATPTLEVANETGLEQGSVDPISYFASSPLSSAYSDQIPTSHPIDRSRSPLTLLSSVSCHGSQRSQSQNVPDNISSVHQHKTPNDLPQDERDAAVRAQPQGQDVAALEEECRQLRQQYHQLQQNFEDLRDDREGIVCSLHWLDETLQRLHPPAVLAGATTTRPPLPFLDTPHKGGGGPKHHLPLQIPFKDELRHRMGLCSSDPLPPFEDPAPTLHGTPVLRFDWSKPTSHYKDLVKDILGELISRNPSVHDHVQAIGGRDQGQRLCMQSLSRLFKSWREQQGDAADPARRERRDSRRRRKSRAKKKSDARAALLARDTELKRKYHNTDFALLAAASVEVTDAEQSKESGLEPQRSQTETGRAERLASASGAGDVGNSGNDREGGTSRGRRNQQLPLRKLVPSWQSLELHDALQRLDDKRQAEIASQPLPPVRTRTRLDPLRVEYPSVGASIDPLPTSIQRWMVSEEFSRLFPDVVRNVSRNTRIGDHPDSPIRDANQWGQHPPYRVYQASQLQRDNDRPMFFPSSNDEGSDENTFQSSSRSGQGEEVFSEAGPSNHLAPAHRRR</sequence>
<evidence type="ECO:0000256" key="1">
    <source>
        <dbReference type="SAM" id="Coils"/>
    </source>
</evidence>
<evidence type="ECO:0000256" key="2">
    <source>
        <dbReference type="SAM" id="MobiDB-lite"/>
    </source>
</evidence>
<dbReference type="AlphaFoldDB" id="A0A5C3DXC5"/>
<keyword evidence="1" id="KW-0175">Coiled coil</keyword>
<feature type="compositionally biased region" description="Basic residues" evidence="2">
    <location>
        <begin position="319"/>
        <end position="331"/>
    </location>
</feature>
<feature type="compositionally biased region" description="Polar residues" evidence="2">
    <location>
        <begin position="547"/>
        <end position="566"/>
    </location>
</feature>
<reference evidence="3 4" key="1">
    <citation type="submission" date="2018-03" db="EMBL/GenBank/DDBJ databases">
        <authorList>
            <person name="Guldener U."/>
        </authorList>
    </citation>
    <scope>NUCLEOTIDE SEQUENCE [LARGE SCALE GENOMIC DNA]</scope>
    <source>
        <strain evidence="3 4">NBRC100155</strain>
    </source>
</reference>
<keyword evidence="4" id="KW-1185">Reference proteome</keyword>
<feature type="region of interest" description="Disordered" evidence="2">
    <location>
        <begin position="505"/>
        <end position="524"/>
    </location>
</feature>
<accession>A0A5C3DXC5</accession>
<feature type="compositionally biased region" description="Basic residues" evidence="2">
    <location>
        <begin position="1"/>
        <end position="11"/>
    </location>
</feature>
<evidence type="ECO:0000313" key="3">
    <source>
        <dbReference type="EMBL" id="SPO23114.1"/>
    </source>
</evidence>
<organism evidence="3 4">
    <name type="scientific">Ustilago trichophora</name>
    <dbReference type="NCBI Taxonomy" id="86804"/>
    <lineage>
        <taxon>Eukaryota</taxon>
        <taxon>Fungi</taxon>
        <taxon>Dikarya</taxon>
        <taxon>Basidiomycota</taxon>
        <taxon>Ustilaginomycotina</taxon>
        <taxon>Ustilaginomycetes</taxon>
        <taxon>Ustilaginales</taxon>
        <taxon>Ustilaginaceae</taxon>
        <taxon>Ustilago</taxon>
    </lineage>
</organism>
<gene>
    <name evidence="3" type="ORF">UTRI_01792</name>
</gene>
<proteinExistence type="predicted"/>